<reference evidence="4 5" key="1">
    <citation type="submission" date="2019-11" db="EMBL/GenBank/DDBJ databases">
        <title>Isolation of a new High Light Tolerant Cyanobacteria.</title>
        <authorList>
            <person name="Dobson Z."/>
            <person name="Vaughn N."/>
            <person name="Vaughn M."/>
            <person name="Fromme P."/>
            <person name="Mazor Y."/>
        </authorList>
    </citation>
    <scope>NUCLEOTIDE SEQUENCE [LARGE SCALE GENOMIC DNA]</scope>
    <source>
        <strain evidence="4 5">0216</strain>
    </source>
</reference>
<dbReference type="Pfam" id="PF02597">
    <property type="entry name" value="ThiS"/>
    <property type="match status" value="1"/>
</dbReference>
<sequence>MKENKHKITVIVKLFAIYQETYQKEEITLKLEKEITVKQLLQDFIVKEKPELKPWENITRFAVNLQFVEPNFILNDQDEIALIPPVSGG</sequence>
<evidence type="ECO:0000313" key="5">
    <source>
        <dbReference type="Proteomes" id="UP000437131"/>
    </source>
</evidence>
<dbReference type="InterPro" id="IPR044672">
    <property type="entry name" value="MOCS2A"/>
</dbReference>
<comment type="similarity">
    <text evidence="2">Belongs to the MoaD family.</text>
</comment>
<dbReference type="PANTHER" id="PTHR33359">
    <property type="entry name" value="MOLYBDOPTERIN SYNTHASE SULFUR CARRIER SUBUNIT"/>
    <property type="match status" value="1"/>
</dbReference>
<evidence type="ECO:0000256" key="2">
    <source>
        <dbReference type="ARBA" id="ARBA00024200"/>
    </source>
</evidence>
<comment type="caution">
    <text evidence="4">The sequence shown here is derived from an EMBL/GenBank/DDBJ whole genome shotgun (WGS) entry which is preliminary data.</text>
</comment>
<dbReference type="CDD" id="cd00754">
    <property type="entry name" value="Ubl_MoaD"/>
    <property type="match status" value="1"/>
</dbReference>
<dbReference type="GO" id="GO:0006777">
    <property type="term" value="P:Mo-molybdopterin cofactor biosynthetic process"/>
    <property type="evidence" value="ECO:0007669"/>
    <property type="project" value="InterPro"/>
</dbReference>
<dbReference type="InterPro" id="IPR003749">
    <property type="entry name" value="ThiS/MoaD-like"/>
</dbReference>
<dbReference type="RefSeq" id="WP_099436673.1">
    <property type="nucleotide sequence ID" value="NZ_WMIA01000011.1"/>
</dbReference>
<evidence type="ECO:0000313" key="4">
    <source>
        <dbReference type="EMBL" id="MTF39370.1"/>
    </source>
</evidence>
<gene>
    <name evidence="4" type="ORF">GGC33_10590</name>
</gene>
<proteinExistence type="inferred from homology"/>
<dbReference type="AlphaFoldDB" id="A0A844GTL9"/>
<evidence type="ECO:0000256" key="1">
    <source>
        <dbReference type="ARBA" id="ARBA00022741"/>
    </source>
</evidence>
<dbReference type="Gene3D" id="3.10.20.30">
    <property type="match status" value="1"/>
</dbReference>
<evidence type="ECO:0000256" key="3">
    <source>
        <dbReference type="ARBA" id="ARBA00024247"/>
    </source>
</evidence>
<dbReference type="PANTHER" id="PTHR33359:SF1">
    <property type="entry name" value="MOLYBDOPTERIN SYNTHASE SULFUR CARRIER SUBUNIT"/>
    <property type="match status" value="1"/>
</dbReference>
<dbReference type="EMBL" id="WMIA01000011">
    <property type="protein sequence ID" value="MTF39370.1"/>
    <property type="molecule type" value="Genomic_DNA"/>
</dbReference>
<dbReference type="InterPro" id="IPR012675">
    <property type="entry name" value="Beta-grasp_dom_sf"/>
</dbReference>
<dbReference type="GO" id="GO:0000166">
    <property type="term" value="F:nucleotide binding"/>
    <property type="evidence" value="ECO:0007669"/>
    <property type="project" value="UniProtKB-KW"/>
</dbReference>
<organism evidence="4 5">
    <name type="scientific">Cyanobacterium aponinum 0216</name>
    <dbReference type="NCBI Taxonomy" id="2676140"/>
    <lineage>
        <taxon>Bacteria</taxon>
        <taxon>Bacillati</taxon>
        <taxon>Cyanobacteriota</taxon>
        <taxon>Cyanophyceae</taxon>
        <taxon>Oscillatoriophycideae</taxon>
        <taxon>Chroococcales</taxon>
        <taxon>Geminocystaceae</taxon>
        <taxon>Cyanobacterium</taxon>
    </lineage>
</organism>
<dbReference type="UniPathway" id="UPA00344"/>
<dbReference type="InterPro" id="IPR016155">
    <property type="entry name" value="Mopterin_synth/thiamin_S_b"/>
</dbReference>
<keyword evidence="1" id="KW-0547">Nucleotide-binding</keyword>
<dbReference type="Proteomes" id="UP000437131">
    <property type="component" value="Unassembled WGS sequence"/>
</dbReference>
<dbReference type="SUPFAM" id="SSF54285">
    <property type="entry name" value="MoaD/ThiS"/>
    <property type="match status" value="1"/>
</dbReference>
<name>A0A844GTL9_9CHRO</name>
<dbReference type="GO" id="GO:1990133">
    <property type="term" value="C:molybdopterin adenylyltransferase complex"/>
    <property type="evidence" value="ECO:0007669"/>
    <property type="project" value="TreeGrafter"/>
</dbReference>
<accession>A0A844GTL9</accession>
<protein>
    <recommendedName>
        <fullName evidence="3">Molybdopterin synthase sulfur carrier subunit</fullName>
    </recommendedName>
</protein>